<comment type="caution">
    <text evidence="1">The sequence shown here is derived from an EMBL/GenBank/DDBJ whole genome shotgun (WGS) entry which is preliminary data.</text>
</comment>
<dbReference type="OrthoDB" id="8403566at2"/>
<organism evidence="1 2">
    <name type="scientific">Rhizobium tropici</name>
    <dbReference type="NCBI Taxonomy" id="398"/>
    <lineage>
        <taxon>Bacteria</taxon>
        <taxon>Pseudomonadati</taxon>
        <taxon>Pseudomonadota</taxon>
        <taxon>Alphaproteobacteria</taxon>
        <taxon>Hyphomicrobiales</taxon>
        <taxon>Rhizobiaceae</taxon>
        <taxon>Rhizobium/Agrobacterium group</taxon>
        <taxon>Rhizobium</taxon>
    </lineage>
</organism>
<name>A0A5B0WG05_RHITR</name>
<dbReference type="EMBL" id="VNIP01000001">
    <property type="protein sequence ID" value="KAA1185950.1"/>
    <property type="molecule type" value="Genomic_DNA"/>
</dbReference>
<reference evidence="1 2" key="1">
    <citation type="submission" date="2019-07" db="EMBL/GenBank/DDBJ databases">
        <title>The Draft Genome Sequence of Rhizobium tropici SARCC-755 Associated with Superior Nodulation on Pigeonpea (Cajanus cajan (L.) Millsp.).</title>
        <authorList>
            <person name="Bopape F.L."/>
            <person name="Hassen A.I."/>
            <person name="Swanevelder Z.H."/>
            <person name="Gwata E.T."/>
        </authorList>
    </citation>
    <scope>NUCLEOTIDE SEQUENCE [LARGE SCALE GENOMIC DNA]</scope>
    <source>
        <strain evidence="1 2">SARCC-755</strain>
    </source>
</reference>
<gene>
    <name evidence="1" type="ORF">FP026_02765</name>
</gene>
<dbReference type="AlphaFoldDB" id="A0A5B0WG05"/>
<dbReference type="Proteomes" id="UP000323608">
    <property type="component" value="Unassembled WGS sequence"/>
</dbReference>
<accession>A0A5B0WG05</accession>
<evidence type="ECO:0000313" key="1">
    <source>
        <dbReference type="EMBL" id="KAA1185950.1"/>
    </source>
</evidence>
<protein>
    <submittedName>
        <fullName evidence="1">Uncharacterized protein</fullName>
    </submittedName>
</protein>
<dbReference type="RefSeq" id="WP_149633087.1">
    <property type="nucleotide sequence ID" value="NZ_VNIP01000001.1"/>
</dbReference>
<evidence type="ECO:0000313" key="2">
    <source>
        <dbReference type="Proteomes" id="UP000323608"/>
    </source>
</evidence>
<sequence length="61" mass="6296">MAGIDVCAPAPGYEHSASTLNIALDVKINVGHFAAIGRRSEIIILPGIEIFEKGAGGHAII</sequence>
<proteinExistence type="predicted"/>